<evidence type="ECO:0000313" key="2">
    <source>
        <dbReference type="EMBL" id="KAH0575025.1"/>
    </source>
</evidence>
<dbReference type="EMBL" id="KI546071">
    <property type="protein sequence ID" value="EST46691.1"/>
    <property type="molecule type" value="Genomic_DNA"/>
</dbReference>
<dbReference type="Proteomes" id="UP000018208">
    <property type="component" value="Unassembled WGS sequence"/>
</dbReference>
<gene>
    <name evidence="1" type="ORF">SS50377_13284</name>
    <name evidence="2" type="ORF">SS50377_22644</name>
</gene>
<reference evidence="1 2" key="1">
    <citation type="journal article" date="2014" name="PLoS Genet.">
        <title>The Genome of Spironucleus salmonicida Highlights a Fish Pathogen Adapted to Fluctuating Environments.</title>
        <authorList>
            <person name="Xu F."/>
            <person name="Jerlstrom-Hultqvist J."/>
            <person name="Einarsson E."/>
            <person name="Astvaldsson A."/>
            <person name="Svard S.G."/>
            <person name="Andersson J.O."/>
        </authorList>
    </citation>
    <scope>NUCLEOTIDE SEQUENCE</scope>
    <source>
        <strain evidence="2">ATCC 50377</strain>
    </source>
</reference>
<accession>V6LSN4</accession>
<name>V6LSN4_9EUKA</name>
<evidence type="ECO:0000313" key="1">
    <source>
        <dbReference type="EMBL" id="EST46691.1"/>
    </source>
</evidence>
<organism evidence="1">
    <name type="scientific">Spironucleus salmonicida</name>
    <dbReference type="NCBI Taxonomy" id="348837"/>
    <lineage>
        <taxon>Eukaryota</taxon>
        <taxon>Metamonada</taxon>
        <taxon>Diplomonadida</taxon>
        <taxon>Hexamitidae</taxon>
        <taxon>Hexamitinae</taxon>
        <taxon>Spironucleus</taxon>
    </lineage>
</organism>
<dbReference type="AlphaFoldDB" id="V6LSN4"/>
<keyword evidence="3" id="KW-1185">Reference proteome</keyword>
<protein>
    <submittedName>
        <fullName evidence="1">Uncharacterized protein</fullName>
    </submittedName>
</protein>
<sequence length="99" mass="11729">MLLRLYNSQQTYFLEQSEDVMNIEFEPDGDIDVQFVQITSDVVRTIKEAYNFRLLILTQKKAFIDTLCPSFLTATFKKLQLQILQQAYPVWLLAVFWRS</sequence>
<dbReference type="VEuPathDB" id="GiardiaDB:SS50377_22644"/>
<reference evidence="2" key="2">
    <citation type="submission" date="2020-12" db="EMBL/GenBank/DDBJ databases">
        <title>New Spironucleus salmonicida genome in near-complete chromosomes.</title>
        <authorList>
            <person name="Xu F."/>
            <person name="Kurt Z."/>
            <person name="Jimenez-Gonzalez A."/>
            <person name="Astvaldsson A."/>
            <person name="Andersson J.O."/>
            <person name="Svard S.G."/>
        </authorList>
    </citation>
    <scope>NUCLEOTIDE SEQUENCE</scope>
    <source>
        <strain evidence="2">ATCC 50377</strain>
    </source>
</reference>
<evidence type="ECO:0000313" key="3">
    <source>
        <dbReference type="Proteomes" id="UP000018208"/>
    </source>
</evidence>
<proteinExistence type="predicted"/>
<dbReference type="EMBL" id="AUWU02000003">
    <property type="protein sequence ID" value="KAH0575025.1"/>
    <property type="molecule type" value="Genomic_DNA"/>
</dbReference>